<sequence length="70" mass="6590">MTNQSIHVAGEAADVSAEAIGDVRLVSAFGSCEMTPASVLCAAPAAVAAAVEVALDCSAEAAGLAVSGGG</sequence>
<name>A0ABN0R8M0_MYCUL</name>
<keyword evidence="2" id="KW-1185">Reference proteome</keyword>
<dbReference type="Proteomes" id="UP000020681">
    <property type="component" value="Unassembled WGS sequence"/>
</dbReference>
<dbReference type="EMBL" id="JAOL01000059">
    <property type="protein sequence ID" value="EUA93527.1"/>
    <property type="molecule type" value="Genomic_DNA"/>
</dbReference>
<organism evidence="1 2">
    <name type="scientific">Mycobacterium ulcerans str. Harvey</name>
    <dbReference type="NCBI Taxonomy" id="1299332"/>
    <lineage>
        <taxon>Bacteria</taxon>
        <taxon>Bacillati</taxon>
        <taxon>Actinomycetota</taxon>
        <taxon>Actinomycetes</taxon>
        <taxon>Mycobacteriales</taxon>
        <taxon>Mycobacteriaceae</taxon>
        <taxon>Mycobacterium</taxon>
        <taxon>Mycobacterium ulcerans group</taxon>
    </lineage>
</organism>
<protein>
    <recommendedName>
        <fullName evidence="3">PE family protein</fullName>
    </recommendedName>
</protein>
<evidence type="ECO:0008006" key="3">
    <source>
        <dbReference type="Google" id="ProtNLM"/>
    </source>
</evidence>
<comment type="caution">
    <text evidence="1">The sequence shown here is derived from an EMBL/GenBank/DDBJ whole genome shotgun (WGS) entry which is preliminary data.</text>
</comment>
<accession>A0ABN0R8M0</accession>
<evidence type="ECO:0000313" key="2">
    <source>
        <dbReference type="Proteomes" id="UP000020681"/>
    </source>
</evidence>
<gene>
    <name evidence="1" type="ORF">I551_9206</name>
</gene>
<reference evidence="1 2" key="1">
    <citation type="submission" date="2014-01" db="EMBL/GenBank/DDBJ databases">
        <authorList>
            <person name="Dobos K."/>
            <person name="Lenaerts A."/>
            <person name="Ordway D."/>
            <person name="DeGroote M.A."/>
            <person name="Parker T."/>
            <person name="Sizemore C."/>
            <person name="Tallon L.J."/>
            <person name="Sadzewicz L.K."/>
            <person name="Sengamalay N."/>
            <person name="Fraser C.M."/>
            <person name="Hine E."/>
            <person name="Shefchek K.A."/>
            <person name="Das S.P."/>
            <person name="Tettelin H."/>
        </authorList>
    </citation>
    <scope>NUCLEOTIDE SEQUENCE [LARGE SCALE GENOMIC DNA]</scope>
    <source>
        <strain evidence="1 2">Harvey</strain>
    </source>
</reference>
<proteinExistence type="predicted"/>
<evidence type="ECO:0000313" key="1">
    <source>
        <dbReference type="EMBL" id="EUA93527.1"/>
    </source>
</evidence>